<proteinExistence type="predicted"/>
<protein>
    <submittedName>
        <fullName evidence="1">Uncharacterized protein</fullName>
    </submittedName>
</protein>
<reference evidence="1" key="1">
    <citation type="submission" date="2018-02" db="EMBL/GenBank/DDBJ databases">
        <title>Rhizophora mucronata_Transcriptome.</title>
        <authorList>
            <person name="Meera S.P."/>
            <person name="Sreeshan A."/>
            <person name="Augustine A."/>
        </authorList>
    </citation>
    <scope>NUCLEOTIDE SEQUENCE</scope>
    <source>
        <tissue evidence="1">Leaf</tissue>
    </source>
</reference>
<name>A0A2P2QFF7_RHIMU</name>
<dbReference type="EMBL" id="GGEC01085150">
    <property type="protein sequence ID" value="MBX65634.1"/>
    <property type="molecule type" value="Transcribed_RNA"/>
</dbReference>
<sequence length="39" mass="4419">MHLQPKLARHINTRNAPINQPKFFSGKQIINASVLANHI</sequence>
<accession>A0A2P2QFF7</accession>
<dbReference type="AlphaFoldDB" id="A0A2P2QFF7"/>
<organism evidence="1">
    <name type="scientific">Rhizophora mucronata</name>
    <name type="common">Asiatic mangrove</name>
    <dbReference type="NCBI Taxonomy" id="61149"/>
    <lineage>
        <taxon>Eukaryota</taxon>
        <taxon>Viridiplantae</taxon>
        <taxon>Streptophyta</taxon>
        <taxon>Embryophyta</taxon>
        <taxon>Tracheophyta</taxon>
        <taxon>Spermatophyta</taxon>
        <taxon>Magnoliopsida</taxon>
        <taxon>eudicotyledons</taxon>
        <taxon>Gunneridae</taxon>
        <taxon>Pentapetalae</taxon>
        <taxon>rosids</taxon>
        <taxon>fabids</taxon>
        <taxon>Malpighiales</taxon>
        <taxon>Rhizophoraceae</taxon>
        <taxon>Rhizophora</taxon>
    </lineage>
</organism>
<evidence type="ECO:0000313" key="1">
    <source>
        <dbReference type="EMBL" id="MBX65634.1"/>
    </source>
</evidence>